<evidence type="ECO:0000313" key="4">
    <source>
        <dbReference type="Proteomes" id="UP001283341"/>
    </source>
</evidence>
<keyword evidence="1" id="KW-0119">Carbohydrate metabolism</keyword>
<sequence length="352" mass="38698">MYWVFAATRGASPRDEFYIDAFSSTDLITWTSHEKVLNNGNFSWARESIRAPAAVARNRKVYLYFSVNDTLKVDDDQQVYMYYGDRGHLNVAKLNGATMNSFDGPFNGSEITPSTPGLPIQYGKANSTQGPFLSEGVVLAPDPAVATFIPRSSIITLSRSGAPIAPNGTIEPVRMLFKQSFDHLLGWQTYGDSRVWRTLKDILDPHHNGFLEVSASEGGGGLMYTNFTDLLISIKVKMENNTSGGDAGMLFRTDHMNSTGGDAFQGYYAGIRAAGDLKLRKMNAKFDPKEWHTLKVYAIGNSINMFVNHDVAPSIGNVTDATYSWGRTGTEDQITVEAVVLNEFLGAAMLDI</sequence>
<feature type="domain" description="3-keto-alpha-glucoside-1,2-lyase/3-keto-2-hydroxy-glucal hydratase" evidence="2">
    <location>
        <begin position="181"/>
        <end position="330"/>
    </location>
</feature>
<dbReference type="Pfam" id="PF06439">
    <property type="entry name" value="3keto-disac_hyd"/>
    <property type="match status" value="1"/>
</dbReference>
<evidence type="ECO:0000256" key="1">
    <source>
        <dbReference type="ARBA" id="ARBA00023277"/>
    </source>
</evidence>
<evidence type="ECO:0000259" key="2">
    <source>
        <dbReference type="Pfam" id="PF06439"/>
    </source>
</evidence>
<reference evidence="3" key="2">
    <citation type="submission" date="2023-06" db="EMBL/GenBank/DDBJ databases">
        <authorList>
            <consortium name="Lawrence Berkeley National Laboratory"/>
            <person name="Haridas S."/>
            <person name="Hensen N."/>
            <person name="Bonometti L."/>
            <person name="Westerberg I."/>
            <person name="Brannstrom I.O."/>
            <person name="Guillou S."/>
            <person name="Cros-Aarteil S."/>
            <person name="Calhoun S."/>
            <person name="Kuo A."/>
            <person name="Mondo S."/>
            <person name="Pangilinan J."/>
            <person name="Riley R."/>
            <person name="Labutti K."/>
            <person name="Andreopoulos B."/>
            <person name="Lipzen A."/>
            <person name="Chen C."/>
            <person name="Yanf M."/>
            <person name="Daum C."/>
            <person name="Ng V."/>
            <person name="Clum A."/>
            <person name="Steindorff A."/>
            <person name="Ohm R."/>
            <person name="Martin F."/>
            <person name="Silar P."/>
            <person name="Natvig D."/>
            <person name="Lalanne C."/>
            <person name="Gautier V."/>
            <person name="Ament-Velasquez S.L."/>
            <person name="Kruys A."/>
            <person name="Hutchinson M.I."/>
            <person name="Powell A.J."/>
            <person name="Barry K."/>
            <person name="Miller A.N."/>
            <person name="Grigoriev I.V."/>
            <person name="Debuchy R."/>
            <person name="Gladieux P."/>
            <person name="Thoren M.H."/>
            <person name="Johannesson H."/>
        </authorList>
    </citation>
    <scope>NUCLEOTIDE SEQUENCE</scope>
    <source>
        <strain evidence="3">CBS 118394</strain>
    </source>
</reference>
<dbReference type="InterPro" id="IPR010496">
    <property type="entry name" value="AL/BT2_dom"/>
</dbReference>
<dbReference type="Gene3D" id="2.115.10.20">
    <property type="entry name" value="Glycosyl hydrolase domain, family 43"/>
    <property type="match status" value="1"/>
</dbReference>
<proteinExistence type="predicted"/>
<protein>
    <submittedName>
        <fullName evidence="3">Glycosyl hydrolase</fullName>
    </submittedName>
</protein>
<comment type="caution">
    <text evidence="3">The sequence shown here is derived from an EMBL/GenBank/DDBJ whole genome shotgun (WGS) entry which is preliminary data.</text>
</comment>
<keyword evidence="4" id="KW-1185">Reference proteome</keyword>
<dbReference type="PANTHER" id="PTHR43772">
    <property type="entry name" value="ENDO-1,4-BETA-XYLANASE"/>
    <property type="match status" value="1"/>
</dbReference>
<organism evidence="3 4">
    <name type="scientific">Apodospora peruviana</name>
    <dbReference type="NCBI Taxonomy" id="516989"/>
    <lineage>
        <taxon>Eukaryota</taxon>
        <taxon>Fungi</taxon>
        <taxon>Dikarya</taxon>
        <taxon>Ascomycota</taxon>
        <taxon>Pezizomycotina</taxon>
        <taxon>Sordariomycetes</taxon>
        <taxon>Sordariomycetidae</taxon>
        <taxon>Sordariales</taxon>
        <taxon>Lasiosphaeriaceae</taxon>
        <taxon>Apodospora</taxon>
    </lineage>
</organism>
<name>A0AAE0IJU2_9PEZI</name>
<dbReference type="Proteomes" id="UP001283341">
    <property type="component" value="Unassembled WGS sequence"/>
</dbReference>
<dbReference type="PANTHER" id="PTHR43772:SF2">
    <property type="entry name" value="PUTATIVE (AFU_ORTHOLOGUE AFUA_2G04480)-RELATED"/>
    <property type="match status" value="1"/>
</dbReference>
<reference evidence="3" key="1">
    <citation type="journal article" date="2023" name="Mol. Phylogenet. Evol.">
        <title>Genome-scale phylogeny and comparative genomics of the fungal order Sordariales.</title>
        <authorList>
            <person name="Hensen N."/>
            <person name="Bonometti L."/>
            <person name="Westerberg I."/>
            <person name="Brannstrom I.O."/>
            <person name="Guillou S."/>
            <person name="Cros-Aarteil S."/>
            <person name="Calhoun S."/>
            <person name="Haridas S."/>
            <person name="Kuo A."/>
            <person name="Mondo S."/>
            <person name="Pangilinan J."/>
            <person name="Riley R."/>
            <person name="LaButti K."/>
            <person name="Andreopoulos B."/>
            <person name="Lipzen A."/>
            <person name="Chen C."/>
            <person name="Yan M."/>
            <person name="Daum C."/>
            <person name="Ng V."/>
            <person name="Clum A."/>
            <person name="Steindorff A."/>
            <person name="Ohm R.A."/>
            <person name="Martin F."/>
            <person name="Silar P."/>
            <person name="Natvig D.O."/>
            <person name="Lalanne C."/>
            <person name="Gautier V."/>
            <person name="Ament-Velasquez S.L."/>
            <person name="Kruys A."/>
            <person name="Hutchinson M.I."/>
            <person name="Powell A.J."/>
            <person name="Barry K."/>
            <person name="Miller A.N."/>
            <person name="Grigoriev I.V."/>
            <person name="Debuchy R."/>
            <person name="Gladieux P."/>
            <person name="Hiltunen Thoren M."/>
            <person name="Johannesson H."/>
        </authorList>
    </citation>
    <scope>NUCLEOTIDE SEQUENCE</scope>
    <source>
        <strain evidence="3">CBS 118394</strain>
    </source>
</reference>
<dbReference type="InterPro" id="IPR052176">
    <property type="entry name" value="Glycosyl_Hydrlase_43_Enz"/>
</dbReference>
<dbReference type="AlphaFoldDB" id="A0AAE0IJU2"/>
<gene>
    <name evidence="3" type="ORF">B0H66DRAFT_599836</name>
</gene>
<dbReference type="Gene3D" id="2.60.120.560">
    <property type="entry name" value="Exo-inulinase, domain 1"/>
    <property type="match status" value="1"/>
</dbReference>
<dbReference type="InterPro" id="IPR023296">
    <property type="entry name" value="Glyco_hydro_beta-prop_sf"/>
</dbReference>
<dbReference type="EMBL" id="JAUEDM010000002">
    <property type="protein sequence ID" value="KAK3325686.1"/>
    <property type="molecule type" value="Genomic_DNA"/>
</dbReference>
<dbReference type="SUPFAM" id="SSF75005">
    <property type="entry name" value="Arabinanase/levansucrase/invertase"/>
    <property type="match status" value="1"/>
</dbReference>
<evidence type="ECO:0000313" key="3">
    <source>
        <dbReference type="EMBL" id="KAK3325686.1"/>
    </source>
</evidence>
<dbReference type="GO" id="GO:0016787">
    <property type="term" value="F:hydrolase activity"/>
    <property type="evidence" value="ECO:0007669"/>
    <property type="project" value="UniProtKB-KW"/>
</dbReference>
<keyword evidence="3" id="KW-0378">Hydrolase</keyword>
<accession>A0AAE0IJU2</accession>